<keyword evidence="2" id="KW-1185">Reference proteome</keyword>
<dbReference type="Proteomes" id="UP000774570">
    <property type="component" value="Unassembled WGS sequence"/>
</dbReference>
<name>A0ABS7FNF3_9ACTN</name>
<organism evidence="1 2">
    <name type="scientific">Actinomadura parmotrematis</name>
    <dbReference type="NCBI Taxonomy" id="2864039"/>
    <lineage>
        <taxon>Bacteria</taxon>
        <taxon>Bacillati</taxon>
        <taxon>Actinomycetota</taxon>
        <taxon>Actinomycetes</taxon>
        <taxon>Streptosporangiales</taxon>
        <taxon>Thermomonosporaceae</taxon>
        <taxon>Actinomadura</taxon>
    </lineage>
</organism>
<gene>
    <name evidence="1" type="ORF">K1Y72_02875</name>
</gene>
<protein>
    <submittedName>
        <fullName evidence="1">Uncharacterized protein</fullName>
    </submittedName>
</protein>
<comment type="caution">
    <text evidence="1">The sequence shown here is derived from an EMBL/GenBank/DDBJ whole genome shotgun (WGS) entry which is preliminary data.</text>
</comment>
<proteinExistence type="predicted"/>
<sequence length="98" mass="10648">MLTQVMSDAEIALDHLERLTAELRSRGLLVEISAPGDRRPSALVANPELTGLNESVIAAREASGWSFFYGWGERIAPCDEPSRAATLLGRVLAVRRDG</sequence>
<evidence type="ECO:0000313" key="1">
    <source>
        <dbReference type="EMBL" id="MBW8481299.1"/>
    </source>
</evidence>
<dbReference type="EMBL" id="JAIBOA010000002">
    <property type="protein sequence ID" value="MBW8481299.1"/>
    <property type="molecule type" value="Genomic_DNA"/>
</dbReference>
<dbReference type="RefSeq" id="WP_220162966.1">
    <property type="nucleotide sequence ID" value="NZ_JAIBOA010000002.1"/>
</dbReference>
<reference evidence="1 2" key="1">
    <citation type="submission" date="2021-07" db="EMBL/GenBank/DDBJ databases">
        <title>Actinomadura sp. PM05-2 isolated from lichen.</title>
        <authorList>
            <person name="Somphong A."/>
            <person name="Phongsopitanun W."/>
            <person name="Tanasupawat S."/>
            <person name="Peongsungnone V."/>
        </authorList>
    </citation>
    <scope>NUCLEOTIDE SEQUENCE [LARGE SCALE GENOMIC DNA]</scope>
    <source>
        <strain evidence="1 2">PM05-2</strain>
    </source>
</reference>
<evidence type="ECO:0000313" key="2">
    <source>
        <dbReference type="Proteomes" id="UP000774570"/>
    </source>
</evidence>
<accession>A0ABS7FNF3</accession>